<evidence type="ECO:0000313" key="1">
    <source>
        <dbReference type="EMBL" id="CAE0353730.1"/>
    </source>
</evidence>
<proteinExistence type="predicted"/>
<gene>
    <name evidence="1" type="ORF">EHAR0213_LOCUS12646</name>
</gene>
<name>A0A7S3JI63_9SPIT</name>
<reference evidence="1" key="1">
    <citation type="submission" date="2021-01" db="EMBL/GenBank/DDBJ databases">
        <authorList>
            <person name="Corre E."/>
            <person name="Pelletier E."/>
            <person name="Niang G."/>
            <person name="Scheremetjew M."/>
            <person name="Finn R."/>
            <person name="Kale V."/>
            <person name="Holt S."/>
            <person name="Cochrane G."/>
            <person name="Meng A."/>
            <person name="Brown T."/>
            <person name="Cohen L."/>
        </authorList>
    </citation>
    <scope>NUCLEOTIDE SEQUENCE</scope>
    <source>
        <strain evidence="1">FSP1.4</strain>
    </source>
</reference>
<accession>A0A7S3JI63</accession>
<protein>
    <submittedName>
        <fullName evidence="1">Uncharacterized protein</fullName>
    </submittedName>
</protein>
<organism evidence="1">
    <name type="scientific">Euplotes harpa</name>
    <dbReference type="NCBI Taxonomy" id="151035"/>
    <lineage>
        <taxon>Eukaryota</taxon>
        <taxon>Sar</taxon>
        <taxon>Alveolata</taxon>
        <taxon>Ciliophora</taxon>
        <taxon>Intramacronucleata</taxon>
        <taxon>Spirotrichea</taxon>
        <taxon>Hypotrichia</taxon>
        <taxon>Euplotida</taxon>
        <taxon>Euplotidae</taxon>
        <taxon>Euplotes</taxon>
    </lineage>
</organism>
<sequence>MELDLPLFQKLVNMFILEEHQAKTIIQDKDVAVLDRDTAFQLENGIIVARYLEHVIGLMEQKKIRTNNADVSKLNQLKEANTPATKLFNWNIVLKEIEKLGISIDSDSRGLIIAGDVDMILDTLK</sequence>
<dbReference type="AlphaFoldDB" id="A0A7S3JI63"/>
<dbReference type="EMBL" id="HBII01030476">
    <property type="protein sequence ID" value="CAE0353730.1"/>
    <property type="molecule type" value="Transcribed_RNA"/>
</dbReference>